<feature type="domain" description="HTH gntR-type" evidence="4">
    <location>
        <begin position="18"/>
        <end position="85"/>
    </location>
</feature>
<dbReference type="InterPro" id="IPR000524">
    <property type="entry name" value="Tscrpt_reg_HTH_GntR"/>
</dbReference>
<dbReference type="GO" id="GO:0003677">
    <property type="term" value="F:DNA binding"/>
    <property type="evidence" value="ECO:0007669"/>
    <property type="project" value="UniProtKB-KW"/>
</dbReference>
<evidence type="ECO:0000259" key="4">
    <source>
        <dbReference type="PROSITE" id="PS50949"/>
    </source>
</evidence>
<dbReference type="RefSeq" id="WP_085891030.1">
    <property type="nucleotide sequence ID" value="NZ_FWFL01000002.1"/>
</dbReference>
<proteinExistence type="predicted"/>
<dbReference type="AlphaFoldDB" id="A0A1Y5RIW2"/>
<dbReference type="PROSITE" id="PS50949">
    <property type="entry name" value="HTH_GNTR"/>
    <property type="match status" value="1"/>
</dbReference>
<dbReference type="SMART" id="SM00895">
    <property type="entry name" value="FCD"/>
    <property type="match status" value="1"/>
</dbReference>
<accession>A0A1Y5RIW2</accession>
<evidence type="ECO:0000256" key="3">
    <source>
        <dbReference type="ARBA" id="ARBA00023163"/>
    </source>
</evidence>
<dbReference type="SUPFAM" id="SSF46785">
    <property type="entry name" value="Winged helix' DNA-binding domain"/>
    <property type="match status" value="1"/>
</dbReference>
<dbReference type="Gene3D" id="1.20.120.530">
    <property type="entry name" value="GntR ligand-binding domain-like"/>
    <property type="match status" value="1"/>
</dbReference>
<dbReference type="PANTHER" id="PTHR43537">
    <property type="entry name" value="TRANSCRIPTIONAL REGULATOR, GNTR FAMILY"/>
    <property type="match status" value="1"/>
</dbReference>
<evidence type="ECO:0000313" key="6">
    <source>
        <dbReference type="Proteomes" id="UP000193827"/>
    </source>
</evidence>
<evidence type="ECO:0000313" key="5">
    <source>
        <dbReference type="EMBL" id="SLN18670.1"/>
    </source>
</evidence>
<dbReference type="PANTHER" id="PTHR43537:SF39">
    <property type="entry name" value="HTH-TYPE TRANSCRIPTIONAL REGULATOR MCBR"/>
    <property type="match status" value="1"/>
</dbReference>
<dbReference type="Pfam" id="PF00392">
    <property type="entry name" value="GntR"/>
    <property type="match status" value="1"/>
</dbReference>
<reference evidence="5 6" key="1">
    <citation type="submission" date="2017-03" db="EMBL/GenBank/DDBJ databases">
        <authorList>
            <person name="Afonso C.L."/>
            <person name="Miller P.J."/>
            <person name="Scott M.A."/>
            <person name="Spackman E."/>
            <person name="Goraichik I."/>
            <person name="Dimitrov K.M."/>
            <person name="Suarez D.L."/>
            <person name="Swayne D.E."/>
        </authorList>
    </citation>
    <scope>NUCLEOTIDE SEQUENCE [LARGE SCALE GENOMIC DNA]</scope>
    <source>
        <strain evidence="5 6">CECT 8287</strain>
    </source>
</reference>
<evidence type="ECO:0000256" key="2">
    <source>
        <dbReference type="ARBA" id="ARBA00023125"/>
    </source>
</evidence>
<dbReference type="Pfam" id="PF07729">
    <property type="entry name" value="FCD"/>
    <property type="match status" value="1"/>
</dbReference>
<gene>
    <name evidence="5" type="primary">mcbR_2</name>
    <name evidence="5" type="ORF">PEL8287_00746</name>
</gene>
<name>A0A1Y5RIW2_9RHOB</name>
<organism evidence="5 6">
    <name type="scientific">Roseovarius litorisediminis</name>
    <dbReference type="NCBI Taxonomy" id="1312363"/>
    <lineage>
        <taxon>Bacteria</taxon>
        <taxon>Pseudomonadati</taxon>
        <taxon>Pseudomonadota</taxon>
        <taxon>Alphaproteobacteria</taxon>
        <taxon>Rhodobacterales</taxon>
        <taxon>Roseobacteraceae</taxon>
        <taxon>Roseovarius</taxon>
    </lineage>
</organism>
<dbReference type="Gene3D" id="1.10.10.10">
    <property type="entry name" value="Winged helix-like DNA-binding domain superfamily/Winged helix DNA-binding domain"/>
    <property type="match status" value="1"/>
</dbReference>
<dbReference type="InterPro" id="IPR036388">
    <property type="entry name" value="WH-like_DNA-bd_sf"/>
</dbReference>
<dbReference type="GO" id="GO:0003700">
    <property type="term" value="F:DNA-binding transcription factor activity"/>
    <property type="evidence" value="ECO:0007669"/>
    <property type="project" value="InterPro"/>
</dbReference>
<dbReference type="InterPro" id="IPR011711">
    <property type="entry name" value="GntR_C"/>
</dbReference>
<dbReference type="OrthoDB" id="9815654at2"/>
<evidence type="ECO:0000256" key="1">
    <source>
        <dbReference type="ARBA" id="ARBA00023015"/>
    </source>
</evidence>
<dbReference type="InterPro" id="IPR008920">
    <property type="entry name" value="TF_FadR/GntR_C"/>
</dbReference>
<keyword evidence="6" id="KW-1185">Reference proteome</keyword>
<dbReference type="SMART" id="SM00345">
    <property type="entry name" value="HTH_GNTR"/>
    <property type="match status" value="1"/>
</dbReference>
<dbReference type="Proteomes" id="UP000193827">
    <property type="component" value="Unassembled WGS sequence"/>
</dbReference>
<keyword evidence="3" id="KW-0804">Transcription</keyword>
<dbReference type="InterPro" id="IPR036390">
    <property type="entry name" value="WH_DNA-bd_sf"/>
</dbReference>
<protein>
    <submittedName>
        <fullName evidence="5">HTH-type transcriptional regulator McbR</fullName>
    </submittedName>
</protein>
<dbReference type="EMBL" id="FWFL01000002">
    <property type="protein sequence ID" value="SLN18670.1"/>
    <property type="molecule type" value="Genomic_DNA"/>
</dbReference>
<keyword evidence="2" id="KW-0238">DNA-binding</keyword>
<sequence>MNRAAQKFIKGADGSSRLPAHELIYRQLRDLVLFGDLAPGQAVTIQGLTDRLGAGMTPVREAIRRLIAEGALEFQGNRRVSVPMLSAENISELILARQWLDPHLTLRATQRATLEDLEQLSAMDQVLDDAISTGDLRAYLELNYRFHKRIYEIADAPILANLAEGLWLRFGPSLRVVCGRMGTQNLPDKHKDMLTAMHARDAESAARAIREDVIQGMEQVRHSLEVSAGRH</sequence>
<keyword evidence="1" id="KW-0805">Transcription regulation</keyword>
<dbReference type="SUPFAM" id="SSF48008">
    <property type="entry name" value="GntR ligand-binding domain-like"/>
    <property type="match status" value="1"/>
</dbReference>